<dbReference type="PANTHER" id="PTHR23028:SF53">
    <property type="entry name" value="ACYL_TRANSF_3 DOMAIN-CONTAINING PROTEIN"/>
    <property type="match status" value="1"/>
</dbReference>
<protein>
    <submittedName>
        <fullName evidence="3">Acyltransferase</fullName>
    </submittedName>
</protein>
<feature type="transmembrane region" description="Helical" evidence="1">
    <location>
        <begin position="143"/>
        <end position="165"/>
    </location>
</feature>
<keyword evidence="3" id="KW-0012">Acyltransferase</keyword>
<keyword evidence="4" id="KW-1185">Reference proteome</keyword>
<feature type="transmembrane region" description="Helical" evidence="1">
    <location>
        <begin position="53"/>
        <end position="78"/>
    </location>
</feature>
<dbReference type="InterPro" id="IPR050879">
    <property type="entry name" value="Acyltransferase_3"/>
</dbReference>
<keyword evidence="1" id="KW-0812">Transmembrane</keyword>
<feature type="transmembrane region" description="Helical" evidence="1">
    <location>
        <begin position="15"/>
        <end position="33"/>
    </location>
</feature>
<keyword evidence="3" id="KW-0808">Transferase</keyword>
<dbReference type="InterPro" id="IPR002656">
    <property type="entry name" value="Acyl_transf_3_dom"/>
</dbReference>
<name>A0ABN1IIB8_9GAMM</name>
<feature type="transmembrane region" description="Helical" evidence="1">
    <location>
        <begin position="268"/>
        <end position="289"/>
    </location>
</feature>
<organism evidence="3 4">
    <name type="scientific">Dokdonella soli</name>
    <dbReference type="NCBI Taxonomy" id="529810"/>
    <lineage>
        <taxon>Bacteria</taxon>
        <taxon>Pseudomonadati</taxon>
        <taxon>Pseudomonadota</taxon>
        <taxon>Gammaproteobacteria</taxon>
        <taxon>Lysobacterales</taxon>
        <taxon>Rhodanobacteraceae</taxon>
        <taxon>Dokdonella</taxon>
    </lineage>
</organism>
<evidence type="ECO:0000313" key="4">
    <source>
        <dbReference type="Proteomes" id="UP001501523"/>
    </source>
</evidence>
<feature type="domain" description="Acyltransferase 3" evidence="2">
    <location>
        <begin position="10"/>
        <end position="351"/>
    </location>
</feature>
<dbReference type="EMBL" id="BAAAEU010000007">
    <property type="protein sequence ID" value="GAA0714426.1"/>
    <property type="molecule type" value="Genomic_DNA"/>
</dbReference>
<dbReference type="RefSeq" id="WP_343790049.1">
    <property type="nucleotide sequence ID" value="NZ_BAAAEU010000007.1"/>
</dbReference>
<evidence type="ECO:0000256" key="1">
    <source>
        <dbReference type="SAM" id="Phobius"/>
    </source>
</evidence>
<keyword evidence="1" id="KW-0472">Membrane</keyword>
<gene>
    <name evidence="3" type="ORF">GCM10009105_18970</name>
</gene>
<evidence type="ECO:0000259" key="2">
    <source>
        <dbReference type="Pfam" id="PF01757"/>
    </source>
</evidence>
<dbReference type="Proteomes" id="UP001501523">
    <property type="component" value="Unassembled WGS sequence"/>
</dbReference>
<proteinExistence type="predicted"/>
<dbReference type="Pfam" id="PF01757">
    <property type="entry name" value="Acyl_transf_3"/>
    <property type="match status" value="1"/>
</dbReference>
<dbReference type="GO" id="GO:0016746">
    <property type="term" value="F:acyltransferase activity"/>
    <property type="evidence" value="ECO:0007669"/>
    <property type="project" value="UniProtKB-KW"/>
</dbReference>
<sequence length="379" mass="42210">MRSPNIRYFPAVDHLRAYAAVLIVFYHGLHLFSYDTRFHQDFGPEHWLQSGNVLVAALAEGHTAVALFMVLSGFILTYGSLDSGVDYRQFIRNRLLRTYPLFLLLVFAGIAASPEHFGWLSFLQTVFGMANLPGALVAPPFTSMLWTIAVEWQFYVLFPLLIAVLKGGWTRHLLGLVAVLLLFRSVAVLAGGNPRDLAYTTILGRLDQFLIGMWAAWFFSRHPLSQQRGGLLALAALAAMVLALYALNAAGGWPTVAWWKVFWPTFEGVLWAAFVVGYVDFANAAGGLWSRVVARIGEVSYSIYLIHFMVIYTMLKLALPFAFSGHFVVDALLNTALIALPATLLISALTYRFVELPFLRLRGLYHRERPVPAADAVVP</sequence>
<comment type="caution">
    <text evidence="3">The sequence shown here is derived from an EMBL/GenBank/DDBJ whole genome shotgun (WGS) entry which is preliminary data.</text>
</comment>
<reference evidence="3 4" key="1">
    <citation type="journal article" date="2019" name="Int. J. Syst. Evol. Microbiol.">
        <title>The Global Catalogue of Microorganisms (GCM) 10K type strain sequencing project: providing services to taxonomists for standard genome sequencing and annotation.</title>
        <authorList>
            <consortium name="The Broad Institute Genomics Platform"/>
            <consortium name="The Broad Institute Genome Sequencing Center for Infectious Disease"/>
            <person name="Wu L."/>
            <person name="Ma J."/>
        </authorList>
    </citation>
    <scope>NUCLEOTIDE SEQUENCE [LARGE SCALE GENOMIC DNA]</scope>
    <source>
        <strain evidence="3 4">JCM 15421</strain>
    </source>
</reference>
<feature type="transmembrane region" description="Helical" evidence="1">
    <location>
        <begin position="172"/>
        <end position="191"/>
    </location>
</feature>
<feature type="transmembrane region" description="Helical" evidence="1">
    <location>
        <begin position="197"/>
        <end position="219"/>
    </location>
</feature>
<feature type="transmembrane region" description="Helical" evidence="1">
    <location>
        <begin position="99"/>
        <end position="123"/>
    </location>
</feature>
<feature type="transmembrane region" description="Helical" evidence="1">
    <location>
        <begin position="301"/>
        <end position="319"/>
    </location>
</feature>
<feature type="transmembrane region" description="Helical" evidence="1">
    <location>
        <begin position="231"/>
        <end position="248"/>
    </location>
</feature>
<keyword evidence="1" id="KW-1133">Transmembrane helix</keyword>
<dbReference type="PANTHER" id="PTHR23028">
    <property type="entry name" value="ACETYLTRANSFERASE"/>
    <property type="match status" value="1"/>
</dbReference>
<evidence type="ECO:0000313" key="3">
    <source>
        <dbReference type="EMBL" id="GAA0714426.1"/>
    </source>
</evidence>
<feature type="transmembrane region" description="Helical" evidence="1">
    <location>
        <begin position="331"/>
        <end position="354"/>
    </location>
</feature>
<accession>A0ABN1IIB8</accession>